<dbReference type="FunFam" id="3.30.420.40:FF:000172">
    <property type="entry name" value="Heat shock 70 kDa protein"/>
    <property type="match status" value="2"/>
</dbReference>
<dbReference type="AlphaFoldDB" id="A0A8H6V846"/>
<accession>A0A8H6V846</accession>
<dbReference type="EMBL" id="JACBAG010001775">
    <property type="protein sequence ID" value="KAF7182503.1"/>
    <property type="molecule type" value="Genomic_DNA"/>
</dbReference>
<feature type="region of interest" description="Disordered" evidence="9">
    <location>
        <begin position="801"/>
        <end position="833"/>
    </location>
</feature>
<dbReference type="Proteomes" id="UP000641853">
    <property type="component" value="Unassembled WGS sequence"/>
</dbReference>
<dbReference type="SUPFAM" id="SSF55194">
    <property type="entry name" value="Ribosome recycling factor, RRF"/>
    <property type="match status" value="1"/>
</dbReference>
<evidence type="ECO:0000256" key="9">
    <source>
        <dbReference type="SAM" id="MobiDB-lite"/>
    </source>
</evidence>
<dbReference type="PROSITE" id="PS00297">
    <property type="entry name" value="HSP70_1"/>
    <property type="match status" value="1"/>
</dbReference>
<dbReference type="PROSITE" id="PS00329">
    <property type="entry name" value="HSP70_2"/>
    <property type="match status" value="1"/>
</dbReference>
<dbReference type="EC" id="3.6.4.10" evidence="2"/>
<dbReference type="PANTHER" id="PTHR19375">
    <property type="entry name" value="HEAT SHOCK PROTEIN 70KDA"/>
    <property type="match status" value="1"/>
</dbReference>
<evidence type="ECO:0000259" key="10">
    <source>
        <dbReference type="Pfam" id="PF01765"/>
    </source>
</evidence>
<evidence type="ECO:0000313" key="12">
    <source>
        <dbReference type="EMBL" id="KAF7182503.1"/>
    </source>
</evidence>
<dbReference type="InterPro" id="IPR036191">
    <property type="entry name" value="RRF_sf"/>
</dbReference>
<keyword evidence="13" id="KW-1185">Reference proteome</keyword>
<dbReference type="Gene3D" id="3.30.30.30">
    <property type="match status" value="1"/>
</dbReference>
<evidence type="ECO:0000256" key="8">
    <source>
        <dbReference type="ARBA" id="ARBA00048056"/>
    </source>
</evidence>
<dbReference type="FunFam" id="1.20.1270.10:FF:000014">
    <property type="entry name" value="Heat shock protein 70"/>
    <property type="match status" value="1"/>
</dbReference>
<dbReference type="OrthoDB" id="2401965at2759"/>
<dbReference type="InterPro" id="IPR023584">
    <property type="entry name" value="Ribosome_recyc_fac_dom"/>
</dbReference>
<evidence type="ECO:0000256" key="2">
    <source>
        <dbReference type="ARBA" id="ARBA00012554"/>
    </source>
</evidence>
<dbReference type="GO" id="GO:0005524">
    <property type="term" value="F:ATP binding"/>
    <property type="evidence" value="ECO:0007669"/>
    <property type="project" value="UniProtKB-KW"/>
</dbReference>
<evidence type="ECO:0000256" key="3">
    <source>
        <dbReference type="ARBA" id="ARBA00022490"/>
    </source>
</evidence>
<dbReference type="FunFam" id="3.30.30.30:FF:000005">
    <property type="entry name" value="Heat shock protein ssb1"/>
    <property type="match status" value="1"/>
</dbReference>
<dbReference type="InterPro" id="IPR029048">
    <property type="entry name" value="HSP70_C_sf"/>
</dbReference>
<dbReference type="GO" id="GO:0005737">
    <property type="term" value="C:cytoplasm"/>
    <property type="evidence" value="ECO:0007669"/>
    <property type="project" value="UniProtKB-SubCell"/>
</dbReference>
<dbReference type="Pfam" id="PF01765">
    <property type="entry name" value="RRF"/>
    <property type="match status" value="1"/>
</dbReference>
<comment type="caution">
    <text evidence="12">The sequence shown here is derived from an EMBL/GenBank/DDBJ whole genome shotgun (WGS) entry which is preliminary data.</text>
</comment>
<keyword evidence="5" id="KW-0378">Hydrolase</keyword>
<keyword evidence="4" id="KW-0547">Nucleotide-binding</keyword>
<dbReference type="FunFam" id="3.30.1360.40:FF:000020">
    <property type="entry name" value="Similar to ribosome recycling factor"/>
    <property type="match status" value="1"/>
</dbReference>
<proteinExistence type="predicted"/>
<comment type="catalytic activity">
    <reaction evidence="8">
        <text>ATP + H2O = ADP + phosphate + H(+)</text>
        <dbReference type="Rhea" id="RHEA:13065"/>
        <dbReference type="ChEBI" id="CHEBI:15377"/>
        <dbReference type="ChEBI" id="CHEBI:15378"/>
        <dbReference type="ChEBI" id="CHEBI:30616"/>
        <dbReference type="ChEBI" id="CHEBI:43474"/>
        <dbReference type="ChEBI" id="CHEBI:456216"/>
        <dbReference type="EC" id="3.6.4.10"/>
    </reaction>
</comment>
<dbReference type="SUPFAM" id="SSF100934">
    <property type="entry name" value="Heat shock protein 70kD (HSP70), C-terminal subdomain"/>
    <property type="match status" value="1"/>
</dbReference>
<keyword evidence="6" id="KW-0067">ATP-binding</keyword>
<dbReference type="NCBIfam" id="NF001413">
    <property type="entry name" value="PRK00290.1"/>
    <property type="match status" value="1"/>
</dbReference>
<dbReference type="Proteomes" id="UP000654922">
    <property type="component" value="Unassembled WGS sequence"/>
</dbReference>
<dbReference type="InterPro" id="IPR043129">
    <property type="entry name" value="ATPase_NBD"/>
</dbReference>
<evidence type="ECO:0000256" key="5">
    <source>
        <dbReference type="ARBA" id="ARBA00022801"/>
    </source>
</evidence>
<protein>
    <recommendedName>
        <fullName evidence="2">non-chaperonin molecular chaperone ATPase</fullName>
        <ecNumber evidence="2">3.6.4.10</ecNumber>
    </recommendedName>
</protein>
<dbReference type="InterPro" id="IPR018181">
    <property type="entry name" value="Heat_shock_70_CS"/>
</dbReference>
<dbReference type="SUPFAM" id="SSF100920">
    <property type="entry name" value="Heat shock protein 70kD (HSP70), peptide-binding domain"/>
    <property type="match status" value="1"/>
</dbReference>
<dbReference type="SUPFAM" id="SSF53067">
    <property type="entry name" value="Actin-like ATPase domain"/>
    <property type="match status" value="2"/>
</dbReference>
<dbReference type="InterPro" id="IPR029047">
    <property type="entry name" value="HSP70_peptide-bd_sf"/>
</dbReference>
<dbReference type="FunFam" id="3.90.640.10:FF:000002">
    <property type="entry name" value="Heat shock 70 kDa"/>
    <property type="match status" value="1"/>
</dbReference>
<dbReference type="Gene3D" id="1.10.132.20">
    <property type="entry name" value="Ribosome-recycling factor"/>
    <property type="match status" value="1"/>
</dbReference>
<feature type="compositionally biased region" description="Basic and acidic residues" evidence="9">
    <location>
        <begin position="802"/>
        <end position="833"/>
    </location>
</feature>
<keyword evidence="7" id="KW-0143">Chaperone</keyword>
<feature type="domain" description="Ribosome recycling factor" evidence="10">
    <location>
        <begin position="686"/>
        <end position="855"/>
    </location>
</feature>
<dbReference type="GO" id="GO:0140662">
    <property type="term" value="F:ATP-dependent protein folding chaperone"/>
    <property type="evidence" value="ECO:0007669"/>
    <property type="project" value="InterPro"/>
</dbReference>
<comment type="subcellular location">
    <subcellularLocation>
        <location evidence="1">Cytoplasm</location>
    </subcellularLocation>
</comment>
<name>A0A8H6V846_9EURO</name>
<evidence type="ECO:0000313" key="11">
    <source>
        <dbReference type="EMBL" id="KAF7170680.1"/>
    </source>
</evidence>
<gene>
    <name evidence="11" type="ORF">CNMCM5623_003264</name>
    <name evidence="12" type="ORF">CNMCM7691_002074</name>
</gene>
<dbReference type="GO" id="GO:0016787">
    <property type="term" value="F:hydrolase activity"/>
    <property type="evidence" value="ECO:0007669"/>
    <property type="project" value="UniProtKB-KW"/>
</dbReference>
<evidence type="ECO:0000313" key="13">
    <source>
        <dbReference type="Proteomes" id="UP000641853"/>
    </source>
</evidence>
<dbReference type="InterPro" id="IPR013126">
    <property type="entry name" value="Hsp_70_fam"/>
</dbReference>
<dbReference type="Pfam" id="PF00012">
    <property type="entry name" value="HSP70"/>
    <property type="match status" value="1"/>
</dbReference>
<sequence>MSDEVYEGAIGIDLGTTYSCVANYEGTNVEIIANEQGSYTTPSFVSFTEKERLIGEAAKNQAAMNPTNTIFDIKRLIGRRYEDPIVKKDIESWPFKVVDQGGNPVVQVEYLGETKTFSPQEISSMVLMKMKEVAETKLGKKVEKAVITVPAYFNDNQRQATKDAGAIAGLNVLRIINEPTAAAIAYGLGSGKSEKERNVLIYDLGGGTFDVSLLNIQGGVFTVKATAGDTHLGGQDFDTNLLEHFKKEFQKKTGKDLSGDARALRRLRTACERAKRTLSNATQTTVEIDSLFDGEDFNSSVTRARFEDLNAKSFSGTLEPVQQVLKDSGLEKRQVDEIVLVGGSTRIPRIQKLLSDFFDGKKLEKSINPDEAVAYGAAVQAGILSGKATSAETQDLLLLDVVPLSLGVAMEGNIFAPVVARGQTVPTIKKRTFTTVVDNQTTVQFPVYQGERTNCADNTSLGEFTLAPIPPMKAGEAALEVVFEVDVNGILKVTATEKSSGRTANITISNAVGKLSTTEIEQMIDDAAKFKSSDEAFTKKFESRQQLESYISRVEEIISDPTMSLKLKRGNKEKIESALSDAMAQLEIEDSAPEDFKKKELALKRLITKAMATRATVLDASQPWRFPTPKRFNLTTRSFSNSASLCKKKDKSPKLTGANTESSIVSEDPYDLSSLENGIVAAVARLKDELSKLRMGGRFNTESLEDLRVSLSKGSKETIRLGELAQVVPKGGRMVTILASEEEHMKPISSAILSSGLSLTPQPDPHNILQLNISIPPPTKELREQTVVAARAAMEKAAGAVRESRSVSHKRLQDMQKKKLARPDDVRKAQDQMERLAEKGQKEVKELFDAAKKALERV</sequence>
<dbReference type="Gene3D" id="3.90.640.10">
    <property type="entry name" value="Actin, Chain A, domain 4"/>
    <property type="match status" value="1"/>
</dbReference>
<dbReference type="Gene3D" id="2.60.34.10">
    <property type="entry name" value="Substrate Binding Domain Of DNAk, Chain A, domain 1"/>
    <property type="match status" value="1"/>
</dbReference>
<evidence type="ECO:0000256" key="1">
    <source>
        <dbReference type="ARBA" id="ARBA00004496"/>
    </source>
</evidence>
<organism evidence="12 13">
    <name type="scientific">Aspergillus felis</name>
    <dbReference type="NCBI Taxonomy" id="1287682"/>
    <lineage>
        <taxon>Eukaryota</taxon>
        <taxon>Fungi</taxon>
        <taxon>Dikarya</taxon>
        <taxon>Ascomycota</taxon>
        <taxon>Pezizomycotina</taxon>
        <taxon>Eurotiomycetes</taxon>
        <taxon>Eurotiomycetidae</taxon>
        <taxon>Eurotiales</taxon>
        <taxon>Aspergillaceae</taxon>
        <taxon>Aspergillus</taxon>
        <taxon>Aspergillus subgen. Fumigati</taxon>
    </lineage>
</organism>
<dbReference type="EMBL" id="JACBAE010001206">
    <property type="protein sequence ID" value="KAF7170680.1"/>
    <property type="molecule type" value="Genomic_DNA"/>
</dbReference>
<dbReference type="Gene3D" id="1.20.1270.10">
    <property type="match status" value="1"/>
</dbReference>
<dbReference type="PROSITE" id="PS01036">
    <property type="entry name" value="HSP70_3"/>
    <property type="match status" value="1"/>
</dbReference>
<evidence type="ECO:0000256" key="6">
    <source>
        <dbReference type="ARBA" id="ARBA00022840"/>
    </source>
</evidence>
<evidence type="ECO:0000256" key="4">
    <source>
        <dbReference type="ARBA" id="ARBA00022741"/>
    </source>
</evidence>
<dbReference type="Gene3D" id="3.30.420.40">
    <property type="match status" value="2"/>
</dbReference>
<dbReference type="FunFam" id="2.60.34.10:FF:000004">
    <property type="entry name" value="Heat shock protein SSB1"/>
    <property type="match status" value="1"/>
</dbReference>
<dbReference type="PRINTS" id="PR00301">
    <property type="entry name" value="HEATSHOCK70"/>
</dbReference>
<dbReference type="FunFam" id="3.30.420.40:FF:000026">
    <property type="entry name" value="Heat shock protein 70"/>
    <property type="match status" value="1"/>
</dbReference>
<reference evidence="12" key="1">
    <citation type="submission" date="2020-06" db="EMBL/GenBank/DDBJ databases">
        <title>Draft genome sequences of strains closely related to Aspergillus parafelis and Aspergillus hiratsukae.</title>
        <authorList>
            <person name="Dos Santos R.A.C."/>
            <person name="Rivero-Menendez O."/>
            <person name="Steenwyk J.L."/>
            <person name="Mead M.E."/>
            <person name="Goldman G.H."/>
            <person name="Alastruey-Izquierdo A."/>
            <person name="Rokas A."/>
        </authorList>
    </citation>
    <scope>NUCLEOTIDE SEQUENCE</scope>
    <source>
        <strain evidence="11">CNM-CM5623</strain>
        <strain evidence="12">CNM-CM7691</strain>
    </source>
</reference>
<keyword evidence="3" id="KW-0963">Cytoplasm</keyword>
<dbReference type="Gene3D" id="3.30.1360.40">
    <property type="match status" value="1"/>
</dbReference>
<evidence type="ECO:0000256" key="7">
    <source>
        <dbReference type="ARBA" id="ARBA00023186"/>
    </source>
</evidence>